<proteinExistence type="predicted"/>
<dbReference type="InterPro" id="IPR057323">
    <property type="entry name" value="RHG40/28/18_ubiquitin"/>
</dbReference>
<dbReference type="GO" id="GO:0030833">
    <property type="term" value="P:regulation of actin filament polymerization"/>
    <property type="evidence" value="ECO:0007669"/>
    <property type="project" value="TreeGrafter"/>
</dbReference>
<feature type="domain" description="Rho-GAP" evidence="2">
    <location>
        <begin position="215"/>
        <end position="415"/>
    </location>
</feature>
<dbReference type="PROSITE" id="PS50238">
    <property type="entry name" value="RHOGAP"/>
    <property type="match status" value="1"/>
</dbReference>
<evidence type="ECO:0000256" key="1">
    <source>
        <dbReference type="ARBA" id="ARBA00022468"/>
    </source>
</evidence>
<keyword evidence="1" id="KW-0343">GTPase activation</keyword>
<dbReference type="SMART" id="SM00324">
    <property type="entry name" value="RhoGAP"/>
    <property type="match status" value="1"/>
</dbReference>
<keyword evidence="4" id="KW-1185">Reference proteome</keyword>
<evidence type="ECO:0000313" key="3">
    <source>
        <dbReference type="EMBL" id="PIK55141.1"/>
    </source>
</evidence>
<dbReference type="InterPro" id="IPR000198">
    <property type="entry name" value="RhoGAP_dom"/>
</dbReference>
<dbReference type="Pfam" id="PF00620">
    <property type="entry name" value="RhoGAP"/>
    <property type="match status" value="1"/>
</dbReference>
<dbReference type="SUPFAM" id="SSF48350">
    <property type="entry name" value="GTPase activation domain, GAP"/>
    <property type="match status" value="1"/>
</dbReference>
<organism evidence="3 4">
    <name type="scientific">Stichopus japonicus</name>
    <name type="common">Sea cucumber</name>
    <dbReference type="NCBI Taxonomy" id="307972"/>
    <lineage>
        <taxon>Eukaryota</taxon>
        <taxon>Metazoa</taxon>
        <taxon>Echinodermata</taxon>
        <taxon>Eleutherozoa</taxon>
        <taxon>Echinozoa</taxon>
        <taxon>Holothuroidea</taxon>
        <taxon>Aspidochirotacea</taxon>
        <taxon>Aspidochirotida</taxon>
        <taxon>Stichopodidae</taxon>
        <taxon>Apostichopus</taxon>
    </lineage>
</organism>
<dbReference type="GO" id="GO:0007165">
    <property type="term" value="P:signal transduction"/>
    <property type="evidence" value="ECO:0007669"/>
    <property type="project" value="InterPro"/>
</dbReference>
<protein>
    <submittedName>
        <fullName evidence="3">Putative rho GTPase-activating protein 18 isoform X2</fullName>
    </submittedName>
</protein>
<name>A0A2G8L4G6_STIJA</name>
<sequence>MPKYRANNGVVARKSRMVMSESALFDSYRQETLGLSYNEYQQHVGLQSTDGTEAVRRAHRKRRSRTAPEQRVIERALVKNQKETKSGIAAVDHGVKILSFTHTEPVQVPSAKEVVGFDGGQRTPDSTLDFNGVPTPFIRQEELFKSLTTTLPNITLDKDSLGITPVDFLSSRDIEKVRQISLIELTAMFDRVGISYRPIRKSSKKKIKEYGVFGVPLSILVERDRDLKPDSEVPIFLSKLIGYIEENGLKEEGVLRVPGSTTRIKELQGEVEKQFYNGTFKFQNLRVNDAVGLLKLFLRELPSPPLTLEYVNAFSSVEQINDRKKQLQCLNLLILVLPDVYRATLKLLLSFLYKIMQHEADNRMSLNNVAMIMAPNLFSVKSVTQKKVVDFSELAFAAGTSNITRMLVKYYNILWVVPSRMLEQVRKMVDMDVKKNRESKSDVLEGIIRIQTPGDEEKVFTTVQLSEHTTADDIVAKFTQDLNPIATPILRRPHGRSVRRSRRSKTLDKNSAFDALAGVPPNKTVRFYLYEVGGNIGSRCLDPETNMLLLVRVNPAAEWIIRPRVV</sequence>
<comment type="caution">
    <text evidence="3">The sequence shown here is derived from an EMBL/GenBank/DDBJ whole genome shotgun (WGS) entry which is preliminary data.</text>
</comment>
<dbReference type="OrthoDB" id="27680at2759"/>
<gene>
    <name evidence="3" type="ORF">BSL78_07983</name>
</gene>
<dbReference type="PANTHER" id="PTHR14963">
    <property type="entry name" value="RHO GTPASE ACTIVATING PROTEIN 18,19-RELATED"/>
    <property type="match status" value="1"/>
</dbReference>
<dbReference type="GO" id="GO:0005096">
    <property type="term" value="F:GTPase activator activity"/>
    <property type="evidence" value="ECO:0007669"/>
    <property type="project" value="UniProtKB-KW"/>
</dbReference>
<dbReference type="STRING" id="307972.A0A2G8L4G6"/>
<dbReference type="AlphaFoldDB" id="A0A2G8L4G6"/>
<dbReference type="Gene3D" id="1.10.555.10">
    <property type="entry name" value="Rho GTPase activation protein"/>
    <property type="match status" value="1"/>
</dbReference>
<dbReference type="GO" id="GO:0005737">
    <property type="term" value="C:cytoplasm"/>
    <property type="evidence" value="ECO:0007669"/>
    <property type="project" value="TreeGrafter"/>
</dbReference>
<dbReference type="Proteomes" id="UP000230750">
    <property type="component" value="Unassembled WGS sequence"/>
</dbReference>
<evidence type="ECO:0000259" key="2">
    <source>
        <dbReference type="PROSITE" id="PS50238"/>
    </source>
</evidence>
<dbReference type="Pfam" id="PF25442">
    <property type="entry name" value="Ubiquitin_RHG40_C"/>
    <property type="match status" value="1"/>
</dbReference>
<reference evidence="3 4" key="1">
    <citation type="journal article" date="2017" name="PLoS Biol.">
        <title>The sea cucumber genome provides insights into morphological evolution and visceral regeneration.</title>
        <authorList>
            <person name="Zhang X."/>
            <person name="Sun L."/>
            <person name="Yuan J."/>
            <person name="Sun Y."/>
            <person name="Gao Y."/>
            <person name="Zhang L."/>
            <person name="Li S."/>
            <person name="Dai H."/>
            <person name="Hamel J.F."/>
            <person name="Liu C."/>
            <person name="Yu Y."/>
            <person name="Liu S."/>
            <person name="Lin W."/>
            <person name="Guo K."/>
            <person name="Jin S."/>
            <person name="Xu P."/>
            <person name="Storey K.B."/>
            <person name="Huan P."/>
            <person name="Zhang T."/>
            <person name="Zhou Y."/>
            <person name="Zhang J."/>
            <person name="Lin C."/>
            <person name="Li X."/>
            <person name="Xing L."/>
            <person name="Huo D."/>
            <person name="Sun M."/>
            <person name="Wang L."/>
            <person name="Mercier A."/>
            <person name="Li F."/>
            <person name="Yang H."/>
            <person name="Xiang J."/>
        </authorList>
    </citation>
    <scope>NUCLEOTIDE SEQUENCE [LARGE SCALE GENOMIC DNA]</scope>
    <source>
        <strain evidence="3">Shaxun</strain>
        <tissue evidence="3">Muscle</tissue>
    </source>
</reference>
<dbReference type="PANTHER" id="PTHR14963:SF1">
    <property type="entry name" value="RHO GTPASE-ACTIVATING PROTEIN CONUNDRUM"/>
    <property type="match status" value="1"/>
</dbReference>
<dbReference type="GO" id="GO:0051056">
    <property type="term" value="P:regulation of small GTPase mediated signal transduction"/>
    <property type="evidence" value="ECO:0007669"/>
    <property type="project" value="TreeGrafter"/>
</dbReference>
<evidence type="ECO:0000313" key="4">
    <source>
        <dbReference type="Proteomes" id="UP000230750"/>
    </source>
</evidence>
<dbReference type="InterPro" id="IPR008936">
    <property type="entry name" value="Rho_GTPase_activation_prot"/>
</dbReference>
<dbReference type="EMBL" id="MRZV01000224">
    <property type="protein sequence ID" value="PIK55141.1"/>
    <property type="molecule type" value="Genomic_DNA"/>
</dbReference>
<accession>A0A2G8L4G6</accession>